<comment type="caution">
    <text evidence="3">The sequence shown here is derived from an EMBL/GenBank/DDBJ whole genome shotgun (WGS) entry which is preliminary data.</text>
</comment>
<evidence type="ECO:0000313" key="3">
    <source>
        <dbReference type="EMBL" id="CAF4403556.1"/>
    </source>
</evidence>
<organism evidence="3 4">
    <name type="scientific">Adineta steineri</name>
    <dbReference type="NCBI Taxonomy" id="433720"/>
    <lineage>
        <taxon>Eukaryota</taxon>
        <taxon>Metazoa</taxon>
        <taxon>Spiralia</taxon>
        <taxon>Gnathifera</taxon>
        <taxon>Rotifera</taxon>
        <taxon>Eurotatoria</taxon>
        <taxon>Bdelloidea</taxon>
        <taxon>Adinetida</taxon>
        <taxon>Adinetidae</taxon>
        <taxon>Adineta</taxon>
    </lineage>
</organism>
<dbReference type="InterPro" id="IPR018228">
    <property type="entry name" value="DNase_TatD-rel_CS"/>
</dbReference>
<dbReference type="SUPFAM" id="SSF51556">
    <property type="entry name" value="Metallo-dependent hydrolases"/>
    <property type="match status" value="1"/>
</dbReference>
<sequence>NTCNLDQQCRVFAEQLQLAVKWSKPIVIHSRDAYEKTFDIMKQ</sequence>
<name>A0A820PAG4_9BILA</name>
<evidence type="ECO:0000256" key="2">
    <source>
        <dbReference type="ARBA" id="ARBA00022801"/>
    </source>
</evidence>
<keyword evidence="2" id="KW-0378">Hydrolase</keyword>
<proteinExistence type="inferred from homology"/>
<reference evidence="3" key="1">
    <citation type="submission" date="2021-02" db="EMBL/GenBank/DDBJ databases">
        <authorList>
            <person name="Nowell W R."/>
        </authorList>
    </citation>
    <scope>NUCLEOTIDE SEQUENCE</scope>
</reference>
<comment type="similarity">
    <text evidence="1">Belongs to the metallo-dependent hydrolases superfamily. TatD-type hydrolase family.</text>
</comment>
<dbReference type="AlphaFoldDB" id="A0A820PAG4"/>
<evidence type="ECO:0000313" key="4">
    <source>
        <dbReference type="Proteomes" id="UP000663868"/>
    </source>
</evidence>
<dbReference type="Pfam" id="PF01026">
    <property type="entry name" value="TatD_DNase"/>
    <property type="match status" value="1"/>
</dbReference>
<dbReference type="Proteomes" id="UP000663868">
    <property type="component" value="Unassembled WGS sequence"/>
</dbReference>
<dbReference type="EMBL" id="CAJOBB010024818">
    <property type="protein sequence ID" value="CAF4403556.1"/>
    <property type="molecule type" value="Genomic_DNA"/>
</dbReference>
<dbReference type="PROSITE" id="PS01090">
    <property type="entry name" value="TATD_2"/>
    <property type="match status" value="1"/>
</dbReference>
<dbReference type="InterPro" id="IPR032466">
    <property type="entry name" value="Metal_Hydrolase"/>
</dbReference>
<dbReference type="Gene3D" id="3.20.20.140">
    <property type="entry name" value="Metal-dependent hydrolases"/>
    <property type="match status" value="1"/>
</dbReference>
<accession>A0A820PAG4</accession>
<protein>
    <submittedName>
        <fullName evidence="3">Uncharacterized protein</fullName>
    </submittedName>
</protein>
<evidence type="ECO:0000256" key="1">
    <source>
        <dbReference type="ARBA" id="ARBA00009275"/>
    </source>
</evidence>
<feature type="non-terminal residue" evidence="3">
    <location>
        <position position="1"/>
    </location>
</feature>
<gene>
    <name evidence="3" type="ORF">KXQ929_LOCUS51163</name>
</gene>
<dbReference type="InterPro" id="IPR001130">
    <property type="entry name" value="TatD-like"/>
</dbReference>
<dbReference type="GO" id="GO:0016788">
    <property type="term" value="F:hydrolase activity, acting on ester bonds"/>
    <property type="evidence" value="ECO:0007669"/>
    <property type="project" value="InterPro"/>
</dbReference>
<feature type="non-terminal residue" evidence="3">
    <location>
        <position position="43"/>
    </location>
</feature>